<evidence type="ECO:0000256" key="2">
    <source>
        <dbReference type="ARBA" id="ARBA00022448"/>
    </source>
</evidence>
<dbReference type="Gene3D" id="3.40.50.300">
    <property type="entry name" value="P-loop containing nucleotide triphosphate hydrolases"/>
    <property type="match status" value="1"/>
</dbReference>
<comment type="similarity">
    <text evidence="1">Belongs to the ABC transporter superfamily.</text>
</comment>
<keyword evidence="7" id="KW-1185">Reference proteome</keyword>
<dbReference type="PANTHER" id="PTHR24220">
    <property type="entry name" value="IMPORT ATP-BINDING PROTEIN"/>
    <property type="match status" value="1"/>
</dbReference>
<evidence type="ECO:0000256" key="1">
    <source>
        <dbReference type="ARBA" id="ARBA00005417"/>
    </source>
</evidence>
<dbReference type="RefSeq" id="WP_394820332.1">
    <property type="nucleotide sequence ID" value="NZ_JAWJZY010000006.1"/>
</dbReference>
<dbReference type="InterPro" id="IPR015854">
    <property type="entry name" value="ABC_transpr_LolD-like"/>
</dbReference>
<dbReference type="InterPro" id="IPR003439">
    <property type="entry name" value="ABC_transporter-like_ATP-bd"/>
</dbReference>
<organism evidence="6 7">
    <name type="scientific">Sorlinia euscelidii</name>
    <dbReference type="NCBI Taxonomy" id="3081148"/>
    <lineage>
        <taxon>Bacteria</taxon>
        <taxon>Pseudomonadati</taxon>
        <taxon>Pseudomonadota</taxon>
        <taxon>Alphaproteobacteria</taxon>
        <taxon>Acetobacterales</taxon>
        <taxon>Acetobacteraceae</taxon>
        <taxon>Sorlinia</taxon>
    </lineage>
</organism>
<evidence type="ECO:0000313" key="7">
    <source>
        <dbReference type="Proteomes" id="UP001312908"/>
    </source>
</evidence>
<keyword evidence="4 6" id="KW-0067">ATP-binding</keyword>
<accession>A0ABU7U6N4</accession>
<gene>
    <name evidence="6" type="primary">lolD</name>
    <name evidence="6" type="ORF">DOFOFD_11020</name>
</gene>
<dbReference type="PROSITE" id="PS00211">
    <property type="entry name" value="ABC_TRANSPORTER_1"/>
    <property type="match status" value="1"/>
</dbReference>
<dbReference type="GO" id="GO:0005524">
    <property type="term" value="F:ATP binding"/>
    <property type="evidence" value="ECO:0007669"/>
    <property type="project" value="UniProtKB-KW"/>
</dbReference>
<protein>
    <submittedName>
        <fullName evidence="6">Lipoprotein-releasing system ATP-binding protein LolD</fullName>
    </submittedName>
</protein>
<dbReference type="InterPro" id="IPR017871">
    <property type="entry name" value="ABC_transporter-like_CS"/>
</dbReference>
<proteinExistence type="inferred from homology"/>
<dbReference type="SMART" id="SM00382">
    <property type="entry name" value="AAA"/>
    <property type="match status" value="1"/>
</dbReference>
<dbReference type="Pfam" id="PF00005">
    <property type="entry name" value="ABC_tran"/>
    <property type="match status" value="1"/>
</dbReference>
<dbReference type="InterPro" id="IPR003593">
    <property type="entry name" value="AAA+_ATPase"/>
</dbReference>
<dbReference type="InterPro" id="IPR027417">
    <property type="entry name" value="P-loop_NTPase"/>
</dbReference>
<dbReference type="InterPro" id="IPR017911">
    <property type="entry name" value="MacB-like_ATP-bd"/>
</dbReference>
<evidence type="ECO:0000259" key="5">
    <source>
        <dbReference type="PROSITE" id="PS50893"/>
    </source>
</evidence>
<feature type="domain" description="ABC transporter" evidence="5">
    <location>
        <begin position="7"/>
        <end position="227"/>
    </location>
</feature>
<dbReference type="PANTHER" id="PTHR24220:SF689">
    <property type="entry name" value="LIPOPROTEIN-RELEASING SYSTEM ATP-BINDING PROTEIN LOLD"/>
    <property type="match status" value="1"/>
</dbReference>
<sequence length="227" mass="24703">MNEPPVFSLSNIVKIYESGDEKLRVLDGASITLQEGEIVALIAPSGTGKSTLLHIAGLLERPDAGQITIAGRDVTRLSDAERSALRQDEIGFVYQFHHLLAEFTALENVVLPQRIGRIPASIARKNAADLLAQFGLSHRQDHLPGRLSGGEKQRVAIARALANHPKIILADEPTGNLDGKTSDLVFDNLLEVVRKARATALIATHNEVLAQRMDRVIILRDGKLHAV</sequence>
<keyword evidence="3" id="KW-0547">Nucleotide-binding</keyword>
<comment type="caution">
    <text evidence="6">The sequence shown here is derived from an EMBL/GenBank/DDBJ whole genome shotgun (WGS) entry which is preliminary data.</text>
</comment>
<dbReference type="SUPFAM" id="SSF52540">
    <property type="entry name" value="P-loop containing nucleoside triphosphate hydrolases"/>
    <property type="match status" value="1"/>
</dbReference>
<evidence type="ECO:0000256" key="3">
    <source>
        <dbReference type="ARBA" id="ARBA00022741"/>
    </source>
</evidence>
<keyword evidence="6" id="KW-0449">Lipoprotein</keyword>
<reference evidence="6 7" key="1">
    <citation type="submission" date="2023-10" db="EMBL/GenBank/DDBJ databases">
        <title>Sorlinia euscelidii gen. nov., sp. nov., an acetic acid bacteria isolated from the gut of Euscelidius variegatus emitter.</title>
        <authorList>
            <person name="Michoud G."/>
            <person name="Marasco R."/>
            <person name="Seferji K."/>
            <person name="Gonella E."/>
            <person name="Garuglieri E."/>
            <person name="Alma A."/>
            <person name="Mapelli F."/>
            <person name="Borin S."/>
            <person name="Daffonchio D."/>
            <person name="Crotti E."/>
        </authorList>
    </citation>
    <scope>NUCLEOTIDE SEQUENCE [LARGE SCALE GENOMIC DNA]</scope>
    <source>
        <strain evidence="6 7">EV16P</strain>
    </source>
</reference>
<name>A0ABU7U6N4_9PROT</name>
<dbReference type="EMBL" id="JAWJZY010000006">
    <property type="protein sequence ID" value="MEE8659532.1"/>
    <property type="molecule type" value="Genomic_DNA"/>
</dbReference>
<dbReference type="PROSITE" id="PS50893">
    <property type="entry name" value="ABC_TRANSPORTER_2"/>
    <property type="match status" value="1"/>
</dbReference>
<evidence type="ECO:0000256" key="4">
    <source>
        <dbReference type="ARBA" id="ARBA00022840"/>
    </source>
</evidence>
<evidence type="ECO:0000313" key="6">
    <source>
        <dbReference type="EMBL" id="MEE8659532.1"/>
    </source>
</evidence>
<keyword evidence="2" id="KW-0813">Transport</keyword>
<dbReference type="CDD" id="cd03255">
    <property type="entry name" value="ABC_MJ0796_LolCDE_FtsE"/>
    <property type="match status" value="1"/>
</dbReference>
<dbReference type="Proteomes" id="UP001312908">
    <property type="component" value="Unassembled WGS sequence"/>
</dbReference>